<gene>
    <name evidence="3" type="ORF">KPH14_012791</name>
</gene>
<comment type="caution">
    <text evidence="3">The sequence shown here is derived from an EMBL/GenBank/DDBJ whole genome shotgun (WGS) entry which is preliminary data.</text>
</comment>
<keyword evidence="4" id="KW-1185">Reference proteome</keyword>
<feature type="domain" description="DUF7041" evidence="2">
    <location>
        <begin position="12"/>
        <end position="94"/>
    </location>
</feature>
<accession>A0AAD9RG47</accession>
<dbReference type="Pfam" id="PF23055">
    <property type="entry name" value="DUF7041"/>
    <property type="match status" value="1"/>
</dbReference>
<evidence type="ECO:0000256" key="1">
    <source>
        <dbReference type="SAM" id="MobiDB-lite"/>
    </source>
</evidence>
<dbReference type="InterPro" id="IPR055469">
    <property type="entry name" value="DUF7041"/>
</dbReference>
<reference evidence="3" key="1">
    <citation type="submission" date="2021-08" db="EMBL/GenBank/DDBJ databases">
        <authorList>
            <person name="Misof B."/>
            <person name="Oliver O."/>
            <person name="Podsiadlowski L."/>
            <person name="Donath A."/>
            <person name="Peters R."/>
            <person name="Mayer C."/>
            <person name="Rust J."/>
            <person name="Gunkel S."/>
            <person name="Lesny P."/>
            <person name="Martin S."/>
            <person name="Oeyen J.P."/>
            <person name="Petersen M."/>
            <person name="Panagiotis P."/>
            <person name="Wilbrandt J."/>
            <person name="Tanja T."/>
        </authorList>
    </citation>
    <scope>NUCLEOTIDE SEQUENCE</scope>
    <source>
        <strain evidence="3">GBR_01_08_01A</strain>
        <tissue evidence="3">Thorax + abdomen</tissue>
    </source>
</reference>
<evidence type="ECO:0000313" key="4">
    <source>
        <dbReference type="Proteomes" id="UP001258017"/>
    </source>
</evidence>
<protein>
    <recommendedName>
        <fullName evidence="2">DUF7041 domain-containing protein</fullName>
    </recommendedName>
</protein>
<dbReference type="PANTHER" id="PTHR33327">
    <property type="entry name" value="ENDONUCLEASE"/>
    <property type="match status" value="1"/>
</dbReference>
<dbReference type="PANTHER" id="PTHR33327:SF3">
    <property type="entry name" value="RNA-DIRECTED DNA POLYMERASE"/>
    <property type="match status" value="1"/>
</dbReference>
<evidence type="ECO:0000313" key="3">
    <source>
        <dbReference type="EMBL" id="KAK2579067.1"/>
    </source>
</evidence>
<dbReference type="Proteomes" id="UP001258017">
    <property type="component" value="Unassembled WGS sequence"/>
</dbReference>
<proteinExistence type="predicted"/>
<organism evidence="3 4">
    <name type="scientific">Odynerus spinipes</name>
    <dbReference type="NCBI Taxonomy" id="1348599"/>
    <lineage>
        <taxon>Eukaryota</taxon>
        <taxon>Metazoa</taxon>
        <taxon>Ecdysozoa</taxon>
        <taxon>Arthropoda</taxon>
        <taxon>Hexapoda</taxon>
        <taxon>Insecta</taxon>
        <taxon>Pterygota</taxon>
        <taxon>Neoptera</taxon>
        <taxon>Endopterygota</taxon>
        <taxon>Hymenoptera</taxon>
        <taxon>Apocrita</taxon>
        <taxon>Aculeata</taxon>
        <taxon>Vespoidea</taxon>
        <taxon>Vespidae</taxon>
        <taxon>Eumeninae</taxon>
        <taxon>Odynerus</taxon>
    </lineage>
</organism>
<dbReference type="AlphaFoldDB" id="A0AAD9RG47"/>
<reference evidence="3" key="2">
    <citation type="journal article" date="2023" name="Commun. Biol.">
        <title>Intrasexual cuticular hydrocarbon dimorphism in a wasp sheds light on hydrocarbon biosynthesis genes in Hymenoptera.</title>
        <authorList>
            <person name="Moris V.C."/>
            <person name="Podsiadlowski L."/>
            <person name="Martin S."/>
            <person name="Oeyen J.P."/>
            <person name="Donath A."/>
            <person name="Petersen M."/>
            <person name="Wilbrandt J."/>
            <person name="Misof B."/>
            <person name="Liedtke D."/>
            <person name="Thamm M."/>
            <person name="Scheiner R."/>
            <person name="Schmitt T."/>
            <person name="Niehuis O."/>
        </authorList>
    </citation>
    <scope>NUCLEOTIDE SEQUENCE</scope>
    <source>
        <strain evidence="3">GBR_01_08_01A</strain>
    </source>
</reference>
<evidence type="ECO:0000259" key="2">
    <source>
        <dbReference type="Pfam" id="PF23055"/>
    </source>
</evidence>
<sequence length="256" mass="29855">MSTENSAVGIHIPKFVPEKPTLWFLQLEAQFALRNITQDDIRYWHVIAQLEAHVVEELEDILTSPPTQDKYQNLKQEIIKRFTPSKDSRMQKLMEHEEMGDRTPSQFFRYLKNLAGNDVPEEFLRTVWLNRLPTSMQSILVAQGEAKIEKLTSAADRISERLRSPANRGTLAAVTDVDALVRKIVALAVEQRKPRQVNYRQRSKSPNRNNQQRRDRSSSAQRRRGLCWYHWRFKDKANRCVPPCTYNETGNYNQGC</sequence>
<feature type="region of interest" description="Disordered" evidence="1">
    <location>
        <begin position="195"/>
        <end position="220"/>
    </location>
</feature>
<dbReference type="EMBL" id="JAIFRP010000117">
    <property type="protein sequence ID" value="KAK2579067.1"/>
    <property type="molecule type" value="Genomic_DNA"/>
</dbReference>
<name>A0AAD9RG47_9HYME</name>